<name>A0A9W9F864_9EURO</name>
<reference evidence="1" key="2">
    <citation type="journal article" date="2023" name="IMA Fungus">
        <title>Comparative genomic study of the Penicillium genus elucidates a diverse pangenome and 15 lateral gene transfer events.</title>
        <authorList>
            <person name="Petersen C."/>
            <person name="Sorensen T."/>
            <person name="Nielsen M.R."/>
            <person name="Sondergaard T.E."/>
            <person name="Sorensen J.L."/>
            <person name="Fitzpatrick D.A."/>
            <person name="Frisvad J.C."/>
            <person name="Nielsen K.L."/>
        </authorList>
    </citation>
    <scope>NUCLEOTIDE SEQUENCE</scope>
    <source>
        <strain evidence="1">IBT 30761</strain>
    </source>
</reference>
<dbReference type="OrthoDB" id="4357484at2759"/>
<gene>
    <name evidence="1" type="ORF">N7532_007560</name>
</gene>
<dbReference type="RefSeq" id="XP_056473419.1">
    <property type="nucleotide sequence ID" value="XM_056620053.1"/>
</dbReference>
<comment type="caution">
    <text evidence="1">The sequence shown here is derived from an EMBL/GenBank/DDBJ whole genome shotgun (WGS) entry which is preliminary data.</text>
</comment>
<evidence type="ECO:0000313" key="1">
    <source>
        <dbReference type="EMBL" id="KAJ5095269.1"/>
    </source>
</evidence>
<sequence length="240" mass="27350">MIKLKRRFRKTEGLSATEKDKQLGLALADEIDKAISRQKQRPRGKHFQIDGKKSPCLIRRVHDVVEERHNHRIVLLETKAYPDPKKPTTTELQVLVRLMLEEMRLEFTMGREVKIFNRAHHMVPVLVVSVYLGGQARVITGNLHANMGSLIQWALPVVRGDTTRTVPMPSIAEEEWEELAGKSLLTPSYPLRRFSSIFNFACSQCLTPALVQNTKKKTEATKSCQSIPIVMVTFFTDFAI</sequence>
<reference evidence="1" key="1">
    <citation type="submission" date="2022-11" db="EMBL/GenBank/DDBJ databases">
        <authorList>
            <person name="Petersen C."/>
        </authorList>
    </citation>
    <scope>NUCLEOTIDE SEQUENCE</scope>
    <source>
        <strain evidence="1">IBT 30761</strain>
    </source>
</reference>
<evidence type="ECO:0000313" key="2">
    <source>
        <dbReference type="Proteomes" id="UP001149074"/>
    </source>
</evidence>
<dbReference type="AlphaFoldDB" id="A0A9W9F864"/>
<accession>A0A9W9F864</accession>
<dbReference type="GeneID" id="81359032"/>
<proteinExistence type="predicted"/>
<dbReference type="Proteomes" id="UP001149074">
    <property type="component" value="Unassembled WGS sequence"/>
</dbReference>
<keyword evidence="2" id="KW-1185">Reference proteome</keyword>
<organism evidence="1 2">
    <name type="scientific">Penicillium argentinense</name>
    <dbReference type="NCBI Taxonomy" id="1131581"/>
    <lineage>
        <taxon>Eukaryota</taxon>
        <taxon>Fungi</taxon>
        <taxon>Dikarya</taxon>
        <taxon>Ascomycota</taxon>
        <taxon>Pezizomycotina</taxon>
        <taxon>Eurotiomycetes</taxon>
        <taxon>Eurotiomycetidae</taxon>
        <taxon>Eurotiales</taxon>
        <taxon>Aspergillaceae</taxon>
        <taxon>Penicillium</taxon>
    </lineage>
</organism>
<protein>
    <submittedName>
        <fullName evidence="1">Uncharacterized protein</fullName>
    </submittedName>
</protein>
<dbReference type="EMBL" id="JAPQKI010000006">
    <property type="protein sequence ID" value="KAJ5095269.1"/>
    <property type="molecule type" value="Genomic_DNA"/>
</dbReference>